<dbReference type="PANTHER" id="PTHR33395:SF22">
    <property type="entry name" value="REVERSE TRANSCRIPTASE DOMAIN-CONTAINING PROTEIN"/>
    <property type="match status" value="1"/>
</dbReference>
<dbReference type="Proteomes" id="UP000579558">
    <property type="component" value="Unassembled WGS sequence"/>
</dbReference>
<dbReference type="EMBL" id="VZRX01012378">
    <property type="protein sequence ID" value="NWX31943.1"/>
    <property type="molecule type" value="Genomic_DNA"/>
</dbReference>
<gene>
    <name evidence="2" type="primary">Ytx2</name>
    <name evidence="2" type="ORF">NOTCIN_R09758</name>
</gene>
<dbReference type="GO" id="GO:0061343">
    <property type="term" value="P:cell adhesion involved in heart morphogenesis"/>
    <property type="evidence" value="ECO:0007669"/>
    <property type="project" value="TreeGrafter"/>
</dbReference>
<dbReference type="GO" id="GO:0007508">
    <property type="term" value="P:larval heart development"/>
    <property type="evidence" value="ECO:0007669"/>
    <property type="project" value="TreeGrafter"/>
</dbReference>
<feature type="non-terminal residue" evidence="2">
    <location>
        <position position="342"/>
    </location>
</feature>
<accession>A0A7K6V9X8</accession>
<reference evidence="2 3" key="1">
    <citation type="submission" date="2019-09" db="EMBL/GenBank/DDBJ databases">
        <title>Bird 10,000 Genomes (B10K) Project - Family phase.</title>
        <authorList>
            <person name="Zhang G."/>
        </authorList>
    </citation>
    <scope>NUCLEOTIDE SEQUENCE [LARGE SCALE GENOMIC DNA]</scope>
    <source>
        <strain evidence="2">B10K-DU-029-75</strain>
    </source>
</reference>
<proteinExistence type="predicted"/>
<feature type="domain" description="Reverse transcriptase" evidence="1">
    <location>
        <begin position="235"/>
        <end position="336"/>
    </location>
</feature>
<dbReference type="OrthoDB" id="416454at2759"/>
<evidence type="ECO:0000259" key="1">
    <source>
        <dbReference type="Pfam" id="PF00078"/>
    </source>
</evidence>
<dbReference type="PANTHER" id="PTHR33395">
    <property type="entry name" value="TRANSCRIPTASE, PUTATIVE-RELATED-RELATED"/>
    <property type="match status" value="1"/>
</dbReference>
<comment type="caution">
    <text evidence="2">The sequence shown here is derived from an EMBL/GenBank/DDBJ whole genome shotgun (WGS) entry which is preliminary data.</text>
</comment>
<dbReference type="AlphaFoldDB" id="A0A7K6V9X8"/>
<dbReference type="InterPro" id="IPR000477">
    <property type="entry name" value="RT_dom"/>
</dbReference>
<feature type="non-terminal residue" evidence="2">
    <location>
        <position position="1"/>
    </location>
</feature>
<keyword evidence="3" id="KW-1185">Reference proteome</keyword>
<name>A0A7K6V9X8_9PASS</name>
<organism evidence="2 3">
    <name type="scientific">Notiomystis cincta</name>
    <dbReference type="NCBI Taxonomy" id="366454"/>
    <lineage>
        <taxon>Eukaryota</taxon>
        <taxon>Metazoa</taxon>
        <taxon>Chordata</taxon>
        <taxon>Craniata</taxon>
        <taxon>Vertebrata</taxon>
        <taxon>Euteleostomi</taxon>
        <taxon>Archelosauria</taxon>
        <taxon>Archosauria</taxon>
        <taxon>Dinosauria</taxon>
        <taxon>Saurischia</taxon>
        <taxon>Theropoda</taxon>
        <taxon>Coelurosauria</taxon>
        <taxon>Aves</taxon>
        <taxon>Neognathae</taxon>
        <taxon>Neoaves</taxon>
        <taxon>Telluraves</taxon>
        <taxon>Australaves</taxon>
        <taxon>Passeriformes</taxon>
        <taxon>Notiomystidae</taxon>
        <taxon>Notiomystis</taxon>
    </lineage>
</organism>
<dbReference type="InterPro" id="IPR043502">
    <property type="entry name" value="DNA/RNA_pol_sf"/>
</dbReference>
<dbReference type="GO" id="GO:0031012">
    <property type="term" value="C:extracellular matrix"/>
    <property type="evidence" value="ECO:0007669"/>
    <property type="project" value="TreeGrafter"/>
</dbReference>
<dbReference type="SUPFAM" id="SSF56672">
    <property type="entry name" value="DNA/RNA polymerases"/>
    <property type="match status" value="1"/>
</dbReference>
<dbReference type="Pfam" id="PF00078">
    <property type="entry name" value="RVT_1"/>
    <property type="match status" value="1"/>
</dbReference>
<dbReference type="CDD" id="cd01650">
    <property type="entry name" value="RT_nLTR_like"/>
    <property type="match status" value="1"/>
</dbReference>
<evidence type="ECO:0000313" key="3">
    <source>
        <dbReference type="Proteomes" id="UP000579558"/>
    </source>
</evidence>
<evidence type="ECO:0000313" key="2">
    <source>
        <dbReference type="EMBL" id="NWX31943.1"/>
    </source>
</evidence>
<protein>
    <submittedName>
        <fullName evidence="2">YTX2 protein</fullName>
    </submittedName>
</protein>
<sequence>QDSWSTFKDHFLQAQDQSVPMGTKSSKGARRPAWLNKELLGKLKWKKRIYGSWKEGLVTWEEYRTVVRGCREAIRKAKASLELNLASQVKDNRKGFFKYIANKTNTRGNIGPLMNEVGALETEDIKKAEVLNAFFASVFTPAGFPQEPLIPIAPEEVRIKEEFALVDEDWVRDQLSNLDIHKSMGPDGMHPRVLRELAEVIAKPLSIIFSKSWATGEVPEDWRKANVTPVYKKGKKEDPGNYRPVSLTSIPGKVMEQLVLGTISRHIKDEGVIKSSQHGFTKGKSCLTNLIAFYEEITRWIDDGRAVDVVYLDFSKAFDTVSHSILVDKLIKYGFGDQVVRW</sequence>